<gene>
    <name evidence="1" type="ORF">SCARR_00327</name>
</gene>
<dbReference type="EMBL" id="CAAHFH010000001">
    <property type="protein sequence ID" value="VGO18275.1"/>
    <property type="molecule type" value="Genomic_DNA"/>
</dbReference>
<proteinExistence type="predicted"/>
<evidence type="ECO:0000313" key="2">
    <source>
        <dbReference type="Proteomes" id="UP000346198"/>
    </source>
</evidence>
<dbReference type="RefSeq" id="WP_136059778.1">
    <property type="nucleotide sequence ID" value="NZ_CAAHFH010000001.1"/>
</dbReference>
<evidence type="ECO:0008006" key="3">
    <source>
        <dbReference type="Google" id="ProtNLM"/>
    </source>
</evidence>
<sequence>MKTQIDQEENEIIEDYEQGSVNLRSPSQKEIDEIKLIARNTLRKDRRVTIRLYDHDLKGIQKKALEKGLPYQTLISSMIHQYVEGELVESKAS</sequence>
<organism evidence="1 2">
    <name type="scientific">Pontiella sulfatireligans</name>
    <dbReference type="NCBI Taxonomy" id="2750658"/>
    <lineage>
        <taxon>Bacteria</taxon>
        <taxon>Pseudomonadati</taxon>
        <taxon>Kiritimatiellota</taxon>
        <taxon>Kiritimatiellia</taxon>
        <taxon>Kiritimatiellales</taxon>
        <taxon>Pontiellaceae</taxon>
        <taxon>Pontiella</taxon>
    </lineage>
</organism>
<dbReference type="AlphaFoldDB" id="A0A6C2UDR1"/>
<keyword evidence="2" id="KW-1185">Reference proteome</keyword>
<dbReference type="Proteomes" id="UP000346198">
    <property type="component" value="Unassembled WGS sequence"/>
</dbReference>
<protein>
    <recommendedName>
        <fullName evidence="3">Antitoxin</fullName>
    </recommendedName>
</protein>
<accession>A0A6C2UDR1</accession>
<evidence type="ECO:0000313" key="1">
    <source>
        <dbReference type="EMBL" id="VGO18275.1"/>
    </source>
</evidence>
<reference evidence="1 2" key="1">
    <citation type="submission" date="2019-04" db="EMBL/GenBank/DDBJ databases">
        <authorList>
            <person name="Van Vliet M D."/>
        </authorList>
    </citation>
    <scope>NUCLEOTIDE SEQUENCE [LARGE SCALE GENOMIC DNA]</scope>
    <source>
        <strain evidence="1 2">F21</strain>
    </source>
</reference>
<name>A0A6C2UDR1_9BACT</name>